<dbReference type="Proteomes" id="UP000199581">
    <property type="component" value="Unassembled WGS sequence"/>
</dbReference>
<gene>
    <name evidence="3" type="ORF">SAMN05421830_101230</name>
</gene>
<evidence type="ECO:0000259" key="2">
    <source>
        <dbReference type="Pfam" id="PF00571"/>
    </source>
</evidence>
<dbReference type="EMBL" id="FOTO01000001">
    <property type="protein sequence ID" value="SFL26477.1"/>
    <property type="molecule type" value="Genomic_DNA"/>
</dbReference>
<name>A0A8G2F2W5_DESNO</name>
<evidence type="ECO:0000256" key="1">
    <source>
        <dbReference type="ARBA" id="ARBA00022737"/>
    </source>
</evidence>
<dbReference type="Gene3D" id="3.10.580.10">
    <property type="entry name" value="CBS-domain"/>
    <property type="match status" value="1"/>
</dbReference>
<dbReference type="SUPFAM" id="SSF54631">
    <property type="entry name" value="CBS-domain pair"/>
    <property type="match status" value="1"/>
</dbReference>
<dbReference type="InterPro" id="IPR050511">
    <property type="entry name" value="AMPK_gamma/SDS23_families"/>
</dbReference>
<reference evidence="3 4" key="1">
    <citation type="submission" date="2016-10" db="EMBL/GenBank/DDBJ databases">
        <authorList>
            <person name="Varghese N."/>
            <person name="Submissions S."/>
        </authorList>
    </citation>
    <scope>NUCLEOTIDE SEQUENCE [LARGE SCALE GENOMIC DNA]</scope>
    <source>
        <strain evidence="3 4">DSM 1741</strain>
    </source>
</reference>
<keyword evidence="1" id="KW-0677">Repeat</keyword>
<dbReference type="InterPro" id="IPR046342">
    <property type="entry name" value="CBS_dom_sf"/>
</dbReference>
<dbReference type="AlphaFoldDB" id="A0A8G2F2W5"/>
<dbReference type="InterPro" id="IPR000644">
    <property type="entry name" value="CBS_dom"/>
</dbReference>
<comment type="caution">
    <text evidence="3">The sequence shown here is derived from an EMBL/GenBank/DDBJ whole genome shotgun (WGS) entry which is preliminary data.</text>
</comment>
<dbReference type="Pfam" id="PF00571">
    <property type="entry name" value="CBS"/>
    <property type="match status" value="1"/>
</dbReference>
<evidence type="ECO:0000313" key="4">
    <source>
        <dbReference type="Proteomes" id="UP000199581"/>
    </source>
</evidence>
<organism evidence="3 4">
    <name type="scientific">Desulfomicrobium norvegicum (strain DSM 1741 / NCIMB 8310)</name>
    <name type="common">Desulfovibrio baculatus (strain Norway 4)</name>
    <name type="synonym">Desulfovibrio desulfuricans (strain Norway 4)</name>
    <dbReference type="NCBI Taxonomy" id="52561"/>
    <lineage>
        <taxon>Bacteria</taxon>
        <taxon>Pseudomonadati</taxon>
        <taxon>Thermodesulfobacteriota</taxon>
        <taxon>Desulfovibrionia</taxon>
        <taxon>Desulfovibrionales</taxon>
        <taxon>Desulfomicrobiaceae</taxon>
        <taxon>Desulfomicrobium</taxon>
    </lineage>
</organism>
<dbReference type="OrthoDB" id="5470806at2"/>
<evidence type="ECO:0000313" key="3">
    <source>
        <dbReference type="EMBL" id="SFL26477.1"/>
    </source>
</evidence>
<sequence length="198" mass="21818">MEPMTVKELMIPAEHFPRISQEETFGAALRALEQCRIDFQSGKKSTCILLVHDGKGHIVGKVSPMDLLMALEPRYSRLKVNVGEYSRSHSYDKMIGSALDQAALWTTPLHELCTDASGILIRDFVSSPSAGQTVMVTDSLDKALHRFVMNRHDSLFVTDGGRLVGMLAFSDVYAHLSATMKDACAISPIMKKDLHGVP</sequence>
<proteinExistence type="predicted"/>
<dbReference type="RefSeq" id="WP_092188421.1">
    <property type="nucleotide sequence ID" value="NZ_FOTO01000001.1"/>
</dbReference>
<feature type="domain" description="CBS" evidence="2">
    <location>
        <begin position="133"/>
        <end position="176"/>
    </location>
</feature>
<accession>A0A8G2F2W5</accession>
<keyword evidence="4" id="KW-1185">Reference proteome</keyword>
<dbReference type="PANTHER" id="PTHR13780">
    <property type="entry name" value="AMP-ACTIVATED PROTEIN KINASE, GAMMA REGULATORY SUBUNIT"/>
    <property type="match status" value="1"/>
</dbReference>
<protein>
    <submittedName>
        <fullName evidence="3">CBS domain-containing protein</fullName>
    </submittedName>
</protein>